<dbReference type="EMBL" id="UGYW01000002">
    <property type="protein sequence ID" value="SUJ28745.1"/>
    <property type="molecule type" value="Genomic_DNA"/>
</dbReference>
<gene>
    <name evidence="1" type="ORF">NCTC11388_04419</name>
</gene>
<accession>A0A380CW25</accession>
<name>A0A380CW25_SPHSI</name>
<sequence>MNWTQFLLGVIAVYGIYYALNVLYDLFIHRRAPTTGDGGNELVFDEDSPPERVVSEPSKVAIEPMVKDGKSVISSGPLQSTGGITIKELVSLAQNNVIEYTKAIPY</sequence>
<proteinExistence type="predicted"/>
<dbReference type="AlphaFoldDB" id="A0A380CW25"/>
<reference evidence="1 2" key="1">
    <citation type="submission" date="2018-06" db="EMBL/GenBank/DDBJ databases">
        <authorList>
            <consortium name="Pathogen Informatics"/>
            <person name="Doyle S."/>
        </authorList>
    </citation>
    <scope>NUCLEOTIDE SEQUENCE [LARGE SCALE GENOMIC DNA]</scope>
    <source>
        <strain evidence="1 2">NCTC11388</strain>
    </source>
</reference>
<protein>
    <submittedName>
        <fullName evidence="1">Uncharacterized protein</fullName>
    </submittedName>
</protein>
<dbReference type="RefSeq" id="WP_003005536.1">
    <property type="nucleotide sequence ID" value="NZ_CP068082.1"/>
</dbReference>
<evidence type="ECO:0000313" key="1">
    <source>
        <dbReference type="EMBL" id="SUJ28745.1"/>
    </source>
</evidence>
<dbReference type="Proteomes" id="UP000254893">
    <property type="component" value="Unassembled WGS sequence"/>
</dbReference>
<organism evidence="1 2">
    <name type="scientific">Sphingobacterium spiritivorum</name>
    <name type="common">Flavobacterium spiritivorum</name>
    <dbReference type="NCBI Taxonomy" id="258"/>
    <lineage>
        <taxon>Bacteria</taxon>
        <taxon>Pseudomonadati</taxon>
        <taxon>Bacteroidota</taxon>
        <taxon>Sphingobacteriia</taxon>
        <taxon>Sphingobacteriales</taxon>
        <taxon>Sphingobacteriaceae</taxon>
        <taxon>Sphingobacterium</taxon>
    </lineage>
</organism>
<evidence type="ECO:0000313" key="2">
    <source>
        <dbReference type="Proteomes" id="UP000254893"/>
    </source>
</evidence>